<feature type="transmembrane region" description="Helical" evidence="1">
    <location>
        <begin position="67"/>
        <end position="89"/>
    </location>
</feature>
<dbReference type="EMBL" id="JNBY01000165">
    <property type="protein sequence ID" value="KDN80663.1"/>
    <property type="molecule type" value="Genomic_DNA"/>
</dbReference>
<sequence>MAGLGGGLRRGRGPRRGRPGRVRGRAAFYGFVCWGTAVCAAGGRSGAGGDAASRDWTAAALRLPGGRYLVGAAGLALLGVGVGVAVRAVQRRFLRKLDTAAMRPPVRTAVTATGVAGNVARGAVFAGAGVFVVVAAARFDPGRAKGMDDTLRAFAASGPGPWLLVAVAAGLVLFGAFSLFSARWRRL</sequence>
<organism evidence="3 4">
    <name type="scientific">Kitasatospora cheerisanensis KCTC 2395</name>
    <dbReference type="NCBI Taxonomy" id="1348663"/>
    <lineage>
        <taxon>Bacteria</taxon>
        <taxon>Bacillati</taxon>
        <taxon>Actinomycetota</taxon>
        <taxon>Actinomycetes</taxon>
        <taxon>Kitasatosporales</taxon>
        <taxon>Streptomycetaceae</taxon>
        <taxon>Kitasatospora</taxon>
    </lineage>
</organism>
<keyword evidence="1" id="KW-1133">Transmembrane helix</keyword>
<dbReference type="PATRIC" id="fig|1348663.4.peg.7332"/>
<keyword evidence="1" id="KW-0472">Membrane</keyword>
<evidence type="ECO:0000256" key="1">
    <source>
        <dbReference type="SAM" id="Phobius"/>
    </source>
</evidence>
<protein>
    <recommendedName>
        <fullName evidence="2">DUF1206 domain-containing protein</fullName>
    </recommendedName>
</protein>
<comment type="caution">
    <text evidence="3">The sequence shown here is derived from an EMBL/GenBank/DDBJ whole genome shotgun (WGS) entry which is preliminary data.</text>
</comment>
<dbReference type="Pfam" id="PF06724">
    <property type="entry name" value="DUF1206"/>
    <property type="match status" value="2"/>
</dbReference>
<feature type="transmembrane region" description="Helical" evidence="1">
    <location>
        <begin position="26"/>
        <end position="47"/>
    </location>
</feature>
<feature type="domain" description="DUF1206" evidence="2">
    <location>
        <begin position="116"/>
        <end position="185"/>
    </location>
</feature>
<proteinExistence type="predicted"/>
<dbReference type="AlphaFoldDB" id="A0A066YGQ4"/>
<evidence type="ECO:0000313" key="3">
    <source>
        <dbReference type="EMBL" id="KDN80663.1"/>
    </source>
</evidence>
<dbReference type="InterPro" id="IPR009597">
    <property type="entry name" value="DUF1206"/>
</dbReference>
<accession>A0A066YGQ4</accession>
<gene>
    <name evidence="3" type="ORF">KCH_75810</name>
</gene>
<keyword evidence="1" id="KW-0812">Transmembrane</keyword>
<evidence type="ECO:0000313" key="4">
    <source>
        <dbReference type="Proteomes" id="UP000027178"/>
    </source>
</evidence>
<evidence type="ECO:0000259" key="2">
    <source>
        <dbReference type="Pfam" id="PF06724"/>
    </source>
</evidence>
<dbReference type="eggNOG" id="ENOG502Z854">
    <property type="taxonomic scope" value="Bacteria"/>
</dbReference>
<name>A0A066YGQ4_9ACTN</name>
<feature type="transmembrane region" description="Helical" evidence="1">
    <location>
        <begin position="159"/>
        <end position="180"/>
    </location>
</feature>
<dbReference type="Proteomes" id="UP000027178">
    <property type="component" value="Unassembled WGS sequence"/>
</dbReference>
<feature type="transmembrane region" description="Helical" evidence="1">
    <location>
        <begin position="110"/>
        <end position="139"/>
    </location>
</feature>
<keyword evidence="4" id="KW-1185">Reference proteome</keyword>
<dbReference type="HOGENOM" id="CLU_1445900_0_0_11"/>
<feature type="domain" description="DUF1206" evidence="2">
    <location>
        <begin position="24"/>
        <end position="90"/>
    </location>
</feature>
<reference evidence="3 4" key="1">
    <citation type="submission" date="2014-05" db="EMBL/GenBank/DDBJ databases">
        <title>Draft Genome Sequence of Kitasatospora cheerisanensis KCTC 2395.</title>
        <authorList>
            <person name="Nam D.H."/>
        </authorList>
    </citation>
    <scope>NUCLEOTIDE SEQUENCE [LARGE SCALE GENOMIC DNA]</scope>
    <source>
        <strain evidence="3 4">KCTC 2395</strain>
    </source>
</reference>